<dbReference type="EMBL" id="LZSF01000201">
    <property type="protein sequence ID" value="OBA84239.1"/>
    <property type="molecule type" value="Genomic_DNA"/>
</dbReference>
<keyword evidence="2" id="KW-0812">Transmembrane</keyword>
<sequence length="508" mass="52989">MGNSFDHDPRGSTDRKLGVIGLCFAVIASFAAVLMVVKSQGKLDDFVRVELKLINIGDGLPERSDVKFRGVIVGMVSGVTPSQHGQPNVVHVNIQPQFAAQIPDNVTARVVPANIFAVSAVQLVQNGDGARPIRSGDVVLEDQTLPTVLFQNVLAKLRQLLKAVGQSPDANNVGVFAAIAEATHGRGQKLTDAGHDVNAVMQQLNTVVKSDDTGPTTLSALKAAAESLRTVSPDLFTALDSSVQPMRTFAEKRTQLTNFLSGGLNTTGTLGDAFEHQSDRMIQVSTGLTPALGVLADHAGEFHGVSTRLQALANKVYDEGVNQDTGHIVWKAVISMNPSRQYTRADCPRYGAMEGPSCKTAPETPTAPDLKPGLESMGMATPPWVTENRPNIAPPRFSVPIVPEFPGPPDPNAPPAPQAAPAPGPQATPVPPGPPLPAEAGAPAPGGQVQQQSAPLYGGTVGPVGSPSEKDQLSQIVGGPATSATQLLLGPVARGQDVQVTPIPEGQP</sequence>
<dbReference type="InterPro" id="IPR024516">
    <property type="entry name" value="Mce_C"/>
</dbReference>
<feature type="region of interest" description="Disordered" evidence="1">
    <location>
        <begin position="354"/>
        <end position="479"/>
    </location>
</feature>
<comment type="caution">
    <text evidence="5">The sequence shown here is derived from an EMBL/GenBank/DDBJ whole genome shotgun (WGS) entry which is preliminary data.</text>
</comment>
<dbReference type="Proteomes" id="UP000093962">
    <property type="component" value="Unassembled WGS sequence"/>
</dbReference>
<feature type="region of interest" description="Disordered" evidence="1">
    <location>
        <begin position="489"/>
        <end position="508"/>
    </location>
</feature>
<evidence type="ECO:0000256" key="1">
    <source>
        <dbReference type="SAM" id="MobiDB-lite"/>
    </source>
</evidence>
<dbReference type="AlphaFoldDB" id="A0A1A0MFM4"/>
<name>A0A1A0MFM4_MYCMU</name>
<accession>A0A1A0MFM4</accession>
<dbReference type="GO" id="GO:0005576">
    <property type="term" value="C:extracellular region"/>
    <property type="evidence" value="ECO:0007669"/>
    <property type="project" value="TreeGrafter"/>
</dbReference>
<reference evidence="5 6" key="1">
    <citation type="submission" date="2016-06" db="EMBL/GenBank/DDBJ databases">
        <authorList>
            <person name="Kjaerup R.B."/>
            <person name="Dalgaard T.S."/>
            <person name="Juul-Madsen H.R."/>
        </authorList>
    </citation>
    <scope>NUCLEOTIDE SEQUENCE [LARGE SCALE GENOMIC DNA]</scope>
    <source>
        <strain evidence="5 6">1199456.5</strain>
    </source>
</reference>
<dbReference type="InterPro" id="IPR052336">
    <property type="entry name" value="MlaD_Phospholipid_Transporter"/>
</dbReference>
<keyword evidence="2" id="KW-0472">Membrane</keyword>
<evidence type="ECO:0000313" key="5">
    <source>
        <dbReference type="EMBL" id="OBA84239.1"/>
    </source>
</evidence>
<evidence type="ECO:0000259" key="4">
    <source>
        <dbReference type="Pfam" id="PF11887"/>
    </source>
</evidence>
<dbReference type="PANTHER" id="PTHR33371:SF19">
    <property type="entry name" value="MCE-FAMILY PROTEIN MCE4A"/>
    <property type="match status" value="1"/>
</dbReference>
<feature type="compositionally biased region" description="Pro residues" evidence="1">
    <location>
        <begin position="403"/>
        <end position="437"/>
    </location>
</feature>
<dbReference type="InterPro" id="IPR003399">
    <property type="entry name" value="Mce/MlaD"/>
</dbReference>
<protein>
    <submittedName>
        <fullName evidence="5">Mammalian cell entry protein</fullName>
    </submittedName>
</protein>
<feature type="domain" description="Mce/MlaD" evidence="3">
    <location>
        <begin position="56"/>
        <end position="124"/>
    </location>
</feature>
<dbReference type="GO" id="GO:0051701">
    <property type="term" value="P:biological process involved in interaction with host"/>
    <property type="evidence" value="ECO:0007669"/>
    <property type="project" value="TreeGrafter"/>
</dbReference>
<feature type="compositionally biased region" description="Low complexity" evidence="1">
    <location>
        <begin position="438"/>
        <end position="455"/>
    </location>
</feature>
<dbReference type="Pfam" id="PF02470">
    <property type="entry name" value="MlaD"/>
    <property type="match status" value="1"/>
</dbReference>
<dbReference type="PANTHER" id="PTHR33371">
    <property type="entry name" value="INTERMEMBRANE PHOSPHOLIPID TRANSPORT SYSTEM BINDING PROTEIN MLAD-RELATED"/>
    <property type="match status" value="1"/>
</dbReference>
<keyword evidence="2" id="KW-1133">Transmembrane helix</keyword>
<feature type="transmembrane region" description="Helical" evidence="2">
    <location>
        <begin position="17"/>
        <end position="37"/>
    </location>
</feature>
<dbReference type="RefSeq" id="WP_064859928.1">
    <property type="nucleotide sequence ID" value="NZ_JAPMJT010000001.1"/>
</dbReference>
<feature type="domain" description="Mammalian cell entry C-terminal" evidence="4">
    <location>
        <begin position="130"/>
        <end position="356"/>
    </location>
</feature>
<dbReference type="Pfam" id="PF11887">
    <property type="entry name" value="Mce4_CUP1"/>
    <property type="match status" value="1"/>
</dbReference>
<dbReference type="OrthoDB" id="4571090at2"/>
<gene>
    <name evidence="5" type="ORF">A5642_02715</name>
</gene>
<organism evidence="5 6">
    <name type="scientific">Mycolicibacterium mucogenicum</name>
    <name type="common">Mycobacterium mucogenicum</name>
    <dbReference type="NCBI Taxonomy" id="56689"/>
    <lineage>
        <taxon>Bacteria</taxon>
        <taxon>Bacillati</taxon>
        <taxon>Actinomycetota</taxon>
        <taxon>Actinomycetes</taxon>
        <taxon>Mycobacteriales</taxon>
        <taxon>Mycobacteriaceae</taxon>
        <taxon>Mycolicibacterium</taxon>
    </lineage>
</organism>
<proteinExistence type="predicted"/>
<evidence type="ECO:0000313" key="6">
    <source>
        <dbReference type="Proteomes" id="UP000093962"/>
    </source>
</evidence>
<evidence type="ECO:0000256" key="2">
    <source>
        <dbReference type="SAM" id="Phobius"/>
    </source>
</evidence>
<evidence type="ECO:0000259" key="3">
    <source>
        <dbReference type="Pfam" id="PF02470"/>
    </source>
</evidence>